<keyword evidence="3 10" id="KW-0812">Transmembrane</keyword>
<feature type="compositionally biased region" description="Polar residues" evidence="9">
    <location>
        <begin position="757"/>
        <end position="770"/>
    </location>
</feature>
<dbReference type="EMBL" id="HG529611">
    <property type="protein sequence ID" value="CDI54383.1"/>
    <property type="molecule type" value="Genomic_DNA"/>
</dbReference>
<keyword evidence="8" id="KW-0961">Cell wall biogenesis/degradation</keyword>
<proteinExistence type="inferred from homology"/>
<keyword evidence="7" id="KW-0325">Glycoprotein</keyword>
<dbReference type="SUPFAM" id="SSF49899">
    <property type="entry name" value="Concanavalin A-like lectins/glucanases"/>
    <property type="match status" value="1"/>
</dbReference>
<evidence type="ECO:0000259" key="11">
    <source>
        <dbReference type="PROSITE" id="PS51762"/>
    </source>
</evidence>
<dbReference type="GO" id="GO:0005789">
    <property type="term" value="C:endoplasmic reticulum membrane"/>
    <property type="evidence" value="ECO:0007669"/>
    <property type="project" value="TreeGrafter"/>
</dbReference>
<feature type="transmembrane region" description="Helical" evidence="10">
    <location>
        <begin position="242"/>
        <end position="265"/>
    </location>
</feature>
<evidence type="ECO:0000256" key="5">
    <source>
        <dbReference type="ARBA" id="ARBA00022989"/>
    </source>
</evidence>
<dbReference type="PROSITE" id="PS51762">
    <property type="entry name" value="GH16_2"/>
    <property type="match status" value="1"/>
</dbReference>
<dbReference type="GO" id="GO:0015926">
    <property type="term" value="F:glucosidase activity"/>
    <property type="evidence" value="ECO:0007669"/>
    <property type="project" value="TreeGrafter"/>
</dbReference>
<keyword evidence="6 10" id="KW-0472">Membrane</keyword>
<evidence type="ECO:0000313" key="12">
    <source>
        <dbReference type="EMBL" id="CDI54383.1"/>
    </source>
</evidence>
<keyword evidence="4" id="KW-0735">Signal-anchor</keyword>
<accession>A0A077R5Z0</accession>
<evidence type="ECO:0000256" key="4">
    <source>
        <dbReference type="ARBA" id="ARBA00022968"/>
    </source>
</evidence>
<protein>
    <submittedName>
        <fullName evidence="12">Related to KRE6-beta-1,6-glucan synthetase</fullName>
    </submittedName>
</protein>
<evidence type="ECO:0000256" key="1">
    <source>
        <dbReference type="ARBA" id="ARBA00004606"/>
    </source>
</evidence>
<name>A0A077R5Z0_9BASI</name>
<evidence type="ECO:0000256" key="6">
    <source>
        <dbReference type="ARBA" id="ARBA00023136"/>
    </source>
</evidence>
<organism evidence="12">
    <name type="scientific">Melanopsichium pennsylvanicum 4</name>
    <dbReference type="NCBI Taxonomy" id="1398559"/>
    <lineage>
        <taxon>Eukaryota</taxon>
        <taxon>Fungi</taxon>
        <taxon>Dikarya</taxon>
        <taxon>Basidiomycota</taxon>
        <taxon>Ustilaginomycotina</taxon>
        <taxon>Ustilaginomycetes</taxon>
        <taxon>Ustilaginales</taxon>
        <taxon>Ustilaginaceae</taxon>
        <taxon>Melanopsichium</taxon>
    </lineage>
</organism>
<dbReference type="InterPro" id="IPR000757">
    <property type="entry name" value="Beta-glucanase-like"/>
</dbReference>
<evidence type="ECO:0000256" key="9">
    <source>
        <dbReference type="SAM" id="MobiDB-lite"/>
    </source>
</evidence>
<dbReference type="Gene3D" id="2.60.120.200">
    <property type="match status" value="2"/>
</dbReference>
<evidence type="ECO:0000256" key="3">
    <source>
        <dbReference type="ARBA" id="ARBA00022692"/>
    </source>
</evidence>
<dbReference type="InterPro" id="IPR005629">
    <property type="entry name" value="Skn1/Kre6/Sbg1"/>
</dbReference>
<evidence type="ECO:0000256" key="7">
    <source>
        <dbReference type="ARBA" id="ARBA00023180"/>
    </source>
</evidence>
<sequence length="770" mass="83869">MSQDYSPKPDSGAAAAPSAPSAPAAPRSPTACIATLLPHQREHSLERPRSELQRNWSDLSLDIHVNPRVSSLLRCYTDSIHSTSEDDRSEDGKTGMAHAYAAYDAVSDADDSKQALNPNKHTSIDSHNLANLSYSIDPDTSSASRYVNLGMVRPLSYHPNDQKVNPRAVRDPFSLPPSIMASSISMDGGATPYSEHNDLFSNPYSWDTIDGKKEPDDDLHDPDVHMDSKHGWFGGKVGDRGVLNVGVLAILAFGLVLLFGGYPIISYYERRHEGTKGGYNLGGVNASGQVASIPGMRSSLIDPDTPQDVYSRLSPDGTKSMKLVFSDEFNTDGRSFYPGDDPYWEASDLHYWATNNYEWYSPEAVTTSGGSLRITLDQIETNNLNFRGGFLSSWNKFCFTGGYLVASVQLPGAPRVAGLWPAFWTMGNLGRAGYGATTDGTWPYSYTACDVGTLMNQTDANQEPSAALIGGNVTWNRKAESTSLSFLPGQRLSACTCSGEDHPGPLLKDGSWRGRSAPEIDVFEAQVDSTLGLTVSQSMQTAPFNMYYNLTNTTGPAYDFFQSESHLNSYNGQNDQQALSGVSLASQTAVQRGGDGTYATYGFEYEPGLQGYIDWVSNGARAWRVNAAALEADPVSEISDRPIPEEPMYIIFNLGISQNFGTPDWKRLKFPAIMSVDWVRVYQDPDSENVGCDPADFPTADYIARHRPAYDNANYTIWGGTAEEGGYGAQWPKNRLYPEGCSAPNSTSPGSPVETYPQASAVPSSQIAKR</sequence>
<comment type="similarity">
    <text evidence="2">Belongs to the SKN1/KRE6 family.</text>
</comment>
<dbReference type="Pfam" id="PF03935">
    <property type="entry name" value="SKN1_KRE6_Sbg1"/>
    <property type="match status" value="1"/>
</dbReference>
<dbReference type="GO" id="GO:0005886">
    <property type="term" value="C:plasma membrane"/>
    <property type="evidence" value="ECO:0007669"/>
    <property type="project" value="TreeGrafter"/>
</dbReference>
<dbReference type="InterPro" id="IPR013320">
    <property type="entry name" value="ConA-like_dom_sf"/>
</dbReference>
<dbReference type="FunFam" id="2.60.120.200:FF:000259">
    <property type="entry name" value="Chromosome 9, whole genome shotgun sequence"/>
    <property type="match status" value="1"/>
</dbReference>
<feature type="domain" description="GH16" evidence="11">
    <location>
        <begin position="303"/>
        <end position="687"/>
    </location>
</feature>
<dbReference type="GO" id="GO:0031505">
    <property type="term" value="P:fungal-type cell wall organization"/>
    <property type="evidence" value="ECO:0007669"/>
    <property type="project" value="TreeGrafter"/>
</dbReference>
<dbReference type="FunFam" id="2.60.120.200:FF:000135">
    <property type="entry name" value="Related to KRE6-glucan synthase subunit"/>
    <property type="match status" value="1"/>
</dbReference>
<dbReference type="AlphaFoldDB" id="A0A077R5Z0"/>
<evidence type="ECO:0000256" key="2">
    <source>
        <dbReference type="ARBA" id="ARBA00010962"/>
    </source>
</evidence>
<evidence type="ECO:0000256" key="10">
    <source>
        <dbReference type="SAM" id="Phobius"/>
    </source>
</evidence>
<keyword evidence="5 10" id="KW-1133">Transmembrane helix</keyword>
<dbReference type="PANTHER" id="PTHR31361">
    <property type="entry name" value="BETA-GLUCAN SYNTHESIS-ASSOCIATED PROTEIN KRE6-RELATED"/>
    <property type="match status" value="1"/>
</dbReference>
<feature type="region of interest" description="Disordered" evidence="9">
    <location>
        <begin position="1"/>
        <end position="30"/>
    </location>
</feature>
<evidence type="ECO:0000256" key="8">
    <source>
        <dbReference type="ARBA" id="ARBA00023316"/>
    </source>
</evidence>
<feature type="region of interest" description="Disordered" evidence="9">
    <location>
        <begin position="738"/>
        <end position="770"/>
    </location>
</feature>
<comment type="subcellular location">
    <subcellularLocation>
        <location evidence="1">Membrane</location>
        <topology evidence="1">Single-pass type II membrane protein</topology>
    </subcellularLocation>
</comment>
<dbReference type="GO" id="GO:0006078">
    <property type="term" value="P:(1-&gt;6)-beta-D-glucan biosynthetic process"/>
    <property type="evidence" value="ECO:0007669"/>
    <property type="project" value="TreeGrafter"/>
</dbReference>
<reference evidence="12" key="1">
    <citation type="journal article" date="2014" name="Genome Biol. Evol.">
        <title>Gene Loss Rather Than Gene Gain Is Associated with a Host Jump from Monocots to Dicots in the Smut Fungus Melanopsichium pennsylvanicum.</title>
        <authorList>
            <person name="Sharma R."/>
            <person name="Mishra B."/>
            <person name="Runge F."/>
            <person name="Thines M."/>
        </authorList>
    </citation>
    <scope>NUCLEOTIDE SEQUENCE</scope>
    <source>
        <strain evidence="12">4</strain>
    </source>
</reference>
<dbReference type="PANTHER" id="PTHR31361:SF1">
    <property type="entry name" value="BETA-GLUCAN SYNTHESIS-ASSOCIATED PROTEIN KRE6-RELATED"/>
    <property type="match status" value="1"/>
</dbReference>